<dbReference type="Proteomes" id="UP001359559">
    <property type="component" value="Unassembled WGS sequence"/>
</dbReference>
<dbReference type="AlphaFoldDB" id="A0AAN9FJP6"/>
<comment type="caution">
    <text evidence="1">The sequence shown here is derived from an EMBL/GenBank/DDBJ whole genome shotgun (WGS) entry which is preliminary data.</text>
</comment>
<protein>
    <submittedName>
        <fullName evidence="1">Uncharacterized protein</fullName>
    </submittedName>
</protein>
<gene>
    <name evidence="1" type="ORF">RJT34_22649</name>
</gene>
<name>A0AAN9FJP6_CLITE</name>
<evidence type="ECO:0000313" key="2">
    <source>
        <dbReference type="Proteomes" id="UP001359559"/>
    </source>
</evidence>
<reference evidence="1 2" key="1">
    <citation type="submission" date="2024-01" db="EMBL/GenBank/DDBJ databases">
        <title>The genomes of 5 underutilized Papilionoideae crops provide insights into root nodulation and disease resistance.</title>
        <authorList>
            <person name="Yuan L."/>
        </authorList>
    </citation>
    <scope>NUCLEOTIDE SEQUENCE [LARGE SCALE GENOMIC DNA]</scope>
    <source>
        <strain evidence="1">LY-2023</strain>
        <tissue evidence="1">Leaf</tissue>
    </source>
</reference>
<evidence type="ECO:0000313" key="1">
    <source>
        <dbReference type="EMBL" id="KAK7277634.1"/>
    </source>
</evidence>
<proteinExistence type="predicted"/>
<organism evidence="1 2">
    <name type="scientific">Clitoria ternatea</name>
    <name type="common">Butterfly pea</name>
    <dbReference type="NCBI Taxonomy" id="43366"/>
    <lineage>
        <taxon>Eukaryota</taxon>
        <taxon>Viridiplantae</taxon>
        <taxon>Streptophyta</taxon>
        <taxon>Embryophyta</taxon>
        <taxon>Tracheophyta</taxon>
        <taxon>Spermatophyta</taxon>
        <taxon>Magnoliopsida</taxon>
        <taxon>eudicotyledons</taxon>
        <taxon>Gunneridae</taxon>
        <taxon>Pentapetalae</taxon>
        <taxon>rosids</taxon>
        <taxon>fabids</taxon>
        <taxon>Fabales</taxon>
        <taxon>Fabaceae</taxon>
        <taxon>Papilionoideae</taxon>
        <taxon>50 kb inversion clade</taxon>
        <taxon>NPAAA clade</taxon>
        <taxon>indigoferoid/millettioid clade</taxon>
        <taxon>Phaseoleae</taxon>
        <taxon>Clitoria</taxon>
    </lineage>
</organism>
<sequence>MYSRILTFDKDYQESTLLNKVSRSLRKKEKGISCIKTLNTLTVLNLTVYVLCLVCDSLNPPLSLYLSLSRSKTSNSKTILERLAPCASTEPSDSARGLLGFVESAAIPRTLGFCFTCTVRLSFGGLN</sequence>
<keyword evidence="2" id="KW-1185">Reference proteome</keyword>
<dbReference type="EMBL" id="JAYKXN010000006">
    <property type="protein sequence ID" value="KAK7277634.1"/>
    <property type="molecule type" value="Genomic_DNA"/>
</dbReference>
<accession>A0AAN9FJP6</accession>